<keyword evidence="1" id="KW-0472">Membrane</keyword>
<evidence type="ECO:0000313" key="2">
    <source>
        <dbReference type="EMBL" id="GEO32609.1"/>
    </source>
</evidence>
<evidence type="ECO:0000313" key="3">
    <source>
        <dbReference type="Proteomes" id="UP000321181"/>
    </source>
</evidence>
<name>A0A512D812_9CELL</name>
<dbReference type="AlphaFoldDB" id="A0A512D812"/>
<keyword evidence="1" id="KW-0812">Transmembrane</keyword>
<keyword evidence="3" id="KW-1185">Reference proteome</keyword>
<dbReference type="Proteomes" id="UP000321181">
    <property type="component" value="Unassembled WGS sequence"/>
</dbReference>
<dbReference type="InterPro" id="IPR025329">
    <property type="entry name" value="DUF4235"/>
</dbReference>
<protein>
    <recommendedName>
        <fullName evidence="4">DUF4235 domain-containing protein</fullName>
    </recommendedName>
</protein>
<feature type="transmembrane region" description="Helical" evidence="1">
    <location>
        <begin position="56"/>
        <end position="74"/>
    </location>
</feature>
<sequence>MVDQSTQSTVSKVVGLLVAGGAAWVAQKAVSTAWRSVTGHVPPKAEDEGDAGLSEVAVAAAITGAIAALTRVLATRATARFLS</sequence>
<proteinExistence type="predicted"/>
<reference evidence="2 3" key="1">
    <citation type="submission" date="2019-07" db="EMBL/GenBank/DDBJ databases">
        <title>Whole genome shotgun sequence of Cellulomonas aerilata NBRC 106308.</title>
        <authorList>
            <person name="Hosoyama A."/>
            <person name="Uohara A."/>
            <person name="Ohji S."/>
            <person name="Ichikawa N."/>
        </authorList>
    </citation>
    <scope>NUCLEOTIDE SEQUENCE [LARGE SCALE GENOMIC DNA]</scope>
    <source>
        <strain evidence="2 3">NBRC 106308</strain>
    </source>
</reference>
<organism evidence="2 3">
    <name type="scientific">Cellulomonas aerilata</name>
    <dbReference type="NCBI Taxonomy" id="515326"/>
    <lineage>
        <taxon>Bacteria</taxon>
        <taxon>Bacillati</taxon>
        <taxon>Actinomycetota</taxon>
        <taxon>Actinomycetes</taxon>
        <taxon>Micrococcales</taxon>
        <taxon>Cellulomonadaceae</taxon>
        <taxon>Cellulomonas</taxon>
    </lineage>
</organism>
<evidence type="ECO:0008006" key="4">
    <source>
        <dbReference type="Google" id="ProtNLM"/>
    </source>
</evidence>
<keyword evidence="1" id="KW-1133">Transmembrane helix</keyword>
<accession>A0A512D812</accession>
<dbReference type="Pfam" id="PF14019">
    <property type="entry name" value="DUF4235"/>
    <property type="match status" value="1"/>
</dbReference>
<gene>
    <name evidence="2" type="ORF">CAE01nite_03340</name>
</gene>
<dbReference type="RefSeq" id="WP_146898959.1">
    <property type="nucleotide sequence ID" value="NZ_BAAARM010000001.1"/>
</dbReference>
<evidence type="ECO:0000256" key="1">
    <source>
        <dbReference type="SAM" id="Phobius"/>
    </source>
</evidence>
<dbReference type="EMBL" id="BJYY01000001">
    <property type="protein sequence ID" value="GEO32609.1"/>
    <property type="molecule type" value="Genomic_DNA"/>
</dbReference>
<comment type="caution">
    <text evidence="2">The sequence shown here is derived from an EMBL/GenBank/DDBJ whole genome shotgun (WGS) entry which is preliminary data.</text>
</comment>